<evidence type="ECO:0000313" key="6">
    <source>
        <dbReference type="Proteomes" id="UP000728032"/>
    </source>
</evidence>
<dbReference type="PANTHER" id="PTHR15672">
    <property type="entry name" value="CAMP-REGULATED PHOSPHOPROTEIN 21 RELATED R3H DOMAIN CONTAINING PROTEIN"/>
    <property type="match status" value="1"/>
</dbReference>
<feature type="domain" description="R3H" evidence="3">
    <location>
        <begin position="236"/>
        <end position="299"/>
    </location>
</feature>
<accession>A0A7R9LWD0</accession>
<name>A0A7R9LWD0_9ACAR</name>
<feature type="compositionally biased region" description="Polar residues" evidence="2">
    <location>
        <begin position="440"/>
        <end position="449"/>
    </location>
</feature>
<feature type="compositionally biased region" description="Polar residues" evidence="2">
    <location>
        <begin position="529"/>
        <end position="544"/>
    </location>
</feature>
<organism evidence="5">
    <name type="scientific">Oppiella nova</name>
    <dbReference type="NCBI Taxonomy" id="334625"/>
    <lineage>
        <taxon>Eukaryota</taxon>
        <taxon>Metazoa</taxon>
        <taxon>Ecdysozoa</taxon>
        <taxon>Arthropoda</taxon>
        <taxon>Chelicerata</taxon>
        <taxon>Arachnida</taxon>
        <taxon>Acari</taxon>
        <taxon>Acariformes</taxon>
        <taxon>Sarcoptiformes</taxon>
        <taxon>Oribatida</taxon>
        <taxon>Brachypylina</taxon>
        <taxon>Oppioidea</taxon>
        <taxon>Oppiidae</taxon>
        <taxon>Oppiella</taxon>
    </lineage>
</organism>
<feature type="compositionally biased region" description="Low complexity" evidence="2">
    <location>
        <begin position="545"/>
        <end position="569"/>
    </location>
</feature>
<dbReference type="CDD" id="cd02642">
    <property type="entry name" value="R3H_encore_like"/>
    <property type="match status" value="1"/>
</dbReference>
<dbReference type="InterPro" id="IPR051937">
    <property type="entry name" value="R3H_domain_containing"/>
</dbReference>
<dbReference type="InterPro" id="IPR024771">
    <property type="entry name" value="SUZ"/>
</dbReference>
<feature type="compositionally biased region" description="Polar residues" evidence="2">
    <location>
        <begin position="960"/>
        <end position="973"/>
    </location>
</feature>
<feature type="compositionally biased region" description="Polar residues" evidence="2">
    <location>
        <begin position="167"/>
        <end position="216"/>
    </location>
</feature>
<feature type="domain" description="SUZ" evidence="4">
    <location>
        <begin position="300"/>
        <end position="383"/>
    </location>
</feature>
<feature type="region of interest" description="Disordered" evidence="2">
    <location>
        <begin position="954"/>
        <end position="973"/>
    </location>
</feature>
<dbReference type="Pfam" id="PF12752">
    <property type="entry name" value="SUZ"/>
    <property type="match status" value="1"/>
</dbReference>
<dbReference type="GO" id="GO:0003676">
    <property type="term" value="F:nucleic acid binding"/>
    <property type="evidence" value="ECO:0007669"/>
    <property type="project" value="UniProtKB-UniRule"/>
</dbReference>
<dbReference type="OrthoDB" id="278430at2759"/>
<keyword evidence="6" id="KW-1185">Reference proteome</keyword>
<feature type="compositionally biased region" description="Polar residues" evidence="2">
    <location>
        <begin position="400"/>
        <end position="425"/>
    </location>
</feature>
<gene>
    <name evidence="5" type="ORF">ONB1V03_LOCUS7145</name>
</gene>
<sequence length="1007" mass="111103">MASRKNNGYNKPHHPRRHQSSDQNNRRRLSKQEEIDLTLEAIDLKEETINCNDKCKNWNNCEASVAPTIQVNAVEDKCDHKLTAEKETNDLKDGLDENCTQTMHTMNSDSGQSLNGRQTDTLLTEDTKEKKRGKHLARAEAVRDTSASPPPTGSDCEDKSSHMLAVVSSNSQSQIGSQMNSQNYKNKMKAQGSSGSVDRSSPCLSRDSSTENSADMTGTDVQQFLVDTLQKNKKDRVFLLKIEQELNALVKDSKQTGYKFSQMTSYNRMLVHRVAALFGFEHNVDILGTAVVVNKCKSTRIPDLKFKDYIKEDSLHEPKKSILKRDSASLEDGSNGSNVSFDGKEKSPDRQTGSLCDGTRNKSFEEREERYEKARARIFNQESSSSNEGNDANNHLMADNSDSNVSSNPLSEKTSSPRSSQSAEDLATKANNLLNNEARAWSSTDSDSSGRPPKNDCKPIPQSVEPNSNACDADTASKSTPSPKVSLLTPDGQTGQTSDKNKASNQSKSRPAVTKASSFGGISRHVDNSHNSITTTHLPKSGSFNATPNANQPMNATNNVNTNRANTPKNRTENAHKTQNNSSSANHHSEHRYGSSQQPSHHSSSTSHHNRHNQWHHNSHHNRNNNRMASMGSGVGWPHMMNQNYPHFLLQQQNDPNTNQMKETQYLQSGQQVFLSSIANYGQQTMNNEPQHHLTQQPIRLLYPNPNASQMQSNISSFGPLLNGSLPHQSVANQMNSIPFPLQSSANGMNFSGNQSNLQNNTLISPPINPFGTSLQVPQNMANMGNVWIIGNGLHPQSTSPMIACPPPANTPPSASIGSNIAPFVGMSYQHYRPPINSNVAMNPNLGLNAAQTRAPPPLLKNHPIMSTQSNPHRIVPSNGNQYVQQSMPDMLDLNGIMGANNYVNRGPVVPQVNHMRRLPVNPNQGLDVRLVGQQTSPPFLLPTPQRPYFPVPNAMPVSHRQSYENNSNNVNQQRLKSSYKNKSNRYSNSKNILVGNSNTNAHYSNT</sequence>
<feature type="compositionally biased region" description="Basic residues" evidence="2">
    <location>
        <begin position="608"/>
        <end position="624"/>
    </location>
</feature>
<evidence type="ECO:0000256" key="2">
    <source>
        <dbReference type="SAM" id="MobiDB-lite"/>
    </source>
</evidence>
<proteinExistence type="predicted"/>
<dbReference type="InterPro" id="IPR001374">
    <property type="entry name" value="R3H_dom"/>
</dbReference>
<feature type="compositionally biased region" description="Polar residues" evidence="2">
    <location>
        <begin position="995"/>
        <end position="1007"/>
    </location>
</feature>
<evidence type="ECO:0000259" key="3">
    <source>
        <dbReference type="PROSITE" id="PS51061"/>
    </source>
</evidence>
<reference evidence="5" key="1">
    <citation type="submission" date="2020-11" db="EMBL/GenBank/DDBJ databases">
        <authorList>
            <person name="Tran Van P."/>
        </authorList>
    </citation>
    <scope>NUCLEOTIDE SEQUENCE</scope>
</reference>
<feature type="compositionally biased region" description="Basic and acidic residues" evidence="2">
    <location>
        <begin position="359"/>
        <end position="375"/>
    </location>
</feature>
<dbReference type="Pfam" id="PF01424">
    <property type="entry name" value="R3H"/>
    <property type="match status" value="1"/>
</dbReference>
<dbReference type="PROSITE" id="PS51061">
    <property type="entry name" value="R3H"/>
    <property type="match status" value="1"/>
</dbReference>
<evidence type="ECO:0000259" key="4">
    <source>
        <dbReference type="PROSITE" id="PS51673"/>
    </source>
</evidence>
<feature type="compositionally biased region" description="Polar residues" evidence="2">
    <location>
        <begin position="380"/>
        <end position="393"/>
    </location>
</feature>
<dbReference type="Gene3D" id="3.30.1370.50">
    <property type="entry name" value="R3H-like domain"/>
    <property type="match status" value="1"/>
</dbReference>
<feature type="region of interest" description="Disordered" evidence="2">
    <location>
        <begin position="123"/>
        <end position="216"/>
    </location>
</feature>
<feature type="compositionally biased region" description="Low complexity" evidence="2">
    <location>
        <begin position="595"/>
        <end position="607"/>
    </location>
</feature>
<feature type="region of interest" description="Disordered" evidence="2">
    <location>
        <begin position="979"/>
        <end position="1007"/>
    </location>
</feature>
<dbReference type="PANTHER" id="PTHR15672:SF8">
    <property type="entry name" value="PROTEIN ENCORE"/>
    <property type="match status" value="1"/>
</dbReference>
<feature type="compositionally biased region" description="Polar residues" evidence="2">
    <location>
        <begin position="491"/>
        <end position="509"/>
    </location>
</feature>
<keyword evidence="1" id="KW-0597">Phosphoprotein</keyword>
<evidence type="ECO:0000256" key="1">
    <source>
        <dbReference type="ARBA" id="ARBA00022553"/>
    </source>
</evidence>
<dbReference type="AlphaFoldDB" id="A0A7R9LWD0"/>
<dbReference type="SUPFAM" id="SSF82708">
    <property type="entry name" value="R3H domain"/>
    <property type="match status" value="1"/>
</dbReference>
<feature type="region of interest" description="Disordered" evidence="2">
    <location>
        <begin position="1"/>
        <end position="31"/>
    </location>
</feature>
<dbReference type="Proteomes" id="UP000728032">
    <property type="component" value="Unassembled WGS sequence"/>
</dbReference>
<feature type="region of interest" description="Disordered" evidence="2">
    <location>
        <begin position="440"/>
        <end position="638"/>
    </location>
</feature>
<feature type="region of interest" description="Disordered" evidence="2">
    <location>
        <begin position="321"/>
        <end position="425"/>
    </location>
</feature>
<evidence type="ECO:0000313" key="5">
    <source>
        <dbReference type="EMBL" id="CAD7649182.1"/>
    </source>
</evidence>
<dbReference type="EMBL" id="CAJPVJ010003509">
    <property type="protein sequence ID" value="CAG2167648.1"/>
    <property type="molecule type" value="Genomic_DNA"/>
</dbReference>
<dbReference type="EMBL" id="OC918334">
    <property type="protein sequence ID" value="CAD7649182.1"/>
    <property type="molecule type" value="Genomic_DNA"/>
</dbReference>
<dbReference type="SMART" id="SM00393">
    <property type="entry name" value="R3H"/>
    <property type="match status" value="1"/>
</dbReference>
<dbReference type="InterPro" id="IPR036867">
    <property type="entry name" value="R3H_dom_sf"/>
</dbReference>
<feature type="compositionally biased region" description="Polar residues" evidence="2">
    <location>
        <begin position="464"/>
        <end position="483"/>
    </location>
</feature>
<dbReference type="PROSITE" id="PS51673">
    <property type="entry name" value="SUZ"/>
    <property type="match status" value="1"/>
</dbReference>
<protein>
    <submittedName>
        <fullName evidence="5">Uncharacterized protein</fullName>
    </submittedName>
</protein>